<dbReference type="SUPFAM" id="SSF54427">
    <property type="entry name" value="NTF2-like"/>
    <property type="match status" value="1"/>
</dbReference>
<evidence type="ECO:0000313" key="2">
    <source>
        <dbReference type="EMBL" id="UOB18153.1"/>
    </source>
</evidence>
<dbReference type="InterPro" id="IPR032710">
    <property type="entry name" value="NTF2-like_dom_sf"/>
</dbReference>
<name>A0A9E6ZSQ0_9FLAO</name>
<proteinExistence type="predicted"/>
<evidence type="ECO:0008006" key="4">
    <source>
        <dbReference type="Google" id="ProtNLM"/>
    </source>
</evidence>
<keyword evidence="1" id="KW-0732">Signal</keyword>
<protein>
    <recommendedName>
        <fullName evidence="4">SnoaL-like domain-containing protein</fullName>
    </recommendedName>
</protein>
<gene>
    <name evidence="2" type="ORF">MQE35_02360</name>
</gene>
<dbReference type="RefSeq" id="WP_255844158.1">
    <property type="nucleotide sequence ID" value="NZ_CP094358.1"/>
</dbReference>
<organism evidence="2 3">
    <name type="scientific">Abyssalbus ytuae</name>
    <dbReference type="NCBI Taxonomy" id="2926907"/>
    <lineage>
        <taxon>Bacteria</taxon>
        <taxon>Pseudomonadati</taxon>
        <taxon>Bacteroidota</taxon>
        <taxon>Flavobacteriia</taxon>
        <taxon>Flavobacteriales</taxon>
        <taxon>Flavobacteriaceae</taxon>
        <taxon>Abyssalbus</taxon>
    </lineage>
</organism>
<evidence type="ECO:0000256" key="1">
    <source>
        <dbReference type="SAM" id="SignalP"/>
    </source>
</evidence>
<feature type="signal peptide" evidence="1">
    <location>
        <begin position="1"/>
        <end position="20"/>
    </location>
</feature>
<dbReference type="Gene3D" id="3.10.450.50">
    <property type="match status" value="1"/>
</dbReference>
<dbReference type="EMBL" id="CP094358">
    <property type="protein sequence ID" value="UOB18153.1"/>
    <property type="molecule type" value="Genomic_DNA"/>
</dbReference>
<feature type="chain" id="PRO_5039307773" description="SnoaL-like domain-containing protein" evidence="1">
    <location>
        <begin position="21"/>
        <end position="173"/>
    </location>
</feature>
<dbReference type="KEGG" id="fbm:MQE35_02360"/>
<evidence type="ECO:0000313" key="3">
    <source>
        <dbReference type="Proteomes" id="UP000831290"/>
    </source>
</evidence>
<accession>A0A9E6ZSQ0</accession>
<dbReference type="Proteomes" id="UP000831290">
    <property type="component" value="Chromosome"/>
</dbReference>
<dbReference type="AlphaFoldDB" id="A0A9E6ZSQ0"/>
<dbReference type="PROSITE" id="PS51257">
    <property type="entry name" value="PROKAR_LIPOPROTEIN"/>
    <property type="match status" value="1"/>
</dbReference>
<keyword evidence="3" id="KW-1185">Reference proteome</keyword>
<reference evidence="2" key="1">
    <citation type="submission" date="2022-03" db="EMBL/GenBank/DDBJ databases">
        <title>Description of Abyssus ytuae gen. nov., sp. nov., a novel member of the family Flavobacteriaceae isolated from the sediment of Mariana Trench.</title>
        <authorList>
            <person name="Zhang J."/>
            <person name="Xu X."/>
        </authorList>
    </citation>
    <scope>NUCLEOTIDE SEQUENCE</scope>
    <source>
        <strain evidence="2">MT3330</strain>
    </source>
</reference>
<sequence length="173" mass="20834">MKYKLGFITLMILSCLATKAQEKTDFEKLYNVIEVFKTAFVDSTKEQQFYDLFLHDSITWASVYEGKTKEHLKNKDNYQSSFSSTFKNFYTWIKKDGNYKESFYNIIINKENNHATISFDYTFEKKGDIQNWGKEYWTLLKVEEDWKIASVLWTMNYQNIEQCPFTNNSYYRE</sequence>